<protein>
    <submittedName>
        <fullName evidence="1">Uncharacterized protein</fullName>
    </submittedName>
</protein>
<organism evidence="1 2">
    <name type="scientific">Entomophthora muscae</name>
    <dbReference type="NCBI Taxonomy" id="34485"/>
    <lineage>
        <taxon>Eukaryota</taxon>
        <taxon>Fungi</taxon>
        <taxon>Fungi incertae sedis</taxon>
        <taxon>Zoopagomycota</taxon>
        <taxon>Entomophthoromycotina</taxon>
        <taxon>Entomophthoromycetes</taxon>
        <taxon>Entomophthorales</taxon>
        <taxon>Entomophthoraceae</taxon>
        <taxon>Entomophthora</taxon>
    </lineage>
</organism>
<evidence type="ECO:0000313" key="1">
    <source>
        <dbReference type="EMBL" id="KAJ9048384.1"/>
    </source>
</evidence>
<dbReference type="EMBL" id="QTSX02007417">
    <property type="protein sequence ID" value="KAJ9048384.1"/>
    <property type="molecule type" value="Genomic_DNA"/>
</dbReference>
<name>A0ACC2REB2_9FUNG</name>
<sequence length="166" mass="18556">MMQELAGYLKPVVPNQVQEQGSNPGLDYLWATRPKDQEDIHTQFLGLSPLELRPQTLLRMKMPAKNLKPRHPIKDKKLPNGVKVILTTSLMNLKPILAANQDSPPEKNADMKASPMTITQEQKSQETLPEDPANTQLPRNSAVFLLQTPGIWTPDLIFPGPMMSPT</sequence>
<comment type="caution">
    <text evidence="1">The sequence shown here is derived from an EMBL/GenBank/DDBJ whole genome shotgun (WGS) entry which is preliminary data.</text>
</comment>
<proteinExistence type="predicted"/>
<dbReference type="Proteomes" id="UP001165960">
    <property type="component" value="Unassembled WGS sequence"/>
</dbReference>
<accession>A0ACC2REB2</accession>
<evidence type="ECO:0000313" key="2">
    <source>
        <dbReference type="Proteomes" id="UP001165960"/>
    </source>
</evidence>
<reference evidence="1" key="1">
    <citation type="submission" date="2022-04" db="EMBL/GenBank/DDBJ databases">
        <title>Genome of the entomopathogenic fungus Entomophthora muscae.</title>
        <authorList>
            <person name="Elya C."/>
            <person name="Lovett B.R."/>
            <person name="Lee E."/>
            <person name="Macias A.M."/>
            <person name="Hajek A.E."/>
            <person name="De Bivort B.L."/>
            <person name="Kasson M.T."/>
            <person name="De Fine Licht H.H."/>
            <person name="Stajich J.E."/>
        </authorList>
    </citation>
    <scope>NUCLEOTIDE SEQUENCE</scope>
    <source>
        <strain evidence="1">Berkeley</strain>
    </source>
</reference>
<keyword evidence="2" id="KW-1185">Reference proteome</keyword>
<gene>
    <name evidence="1" type="ORF">DSO57_1035562</name>
</gene>